<keyword evidence="2" id="KW-1185">Reference proteome</keyword>
<gene>
    <name evidence="1" type="ORF">EPI10_016733</name>
</gene>
<evidence type="ECO:0000313" key="1">
    <source>
        <dbReference type="EMBL" id="KAA3471078.1"/>
    </source>
</evidence>
<dbReference type="PANTHER" id="PTHR15503:SF45">
    <property type="entry name" value="RNA-DIRECTED DNA POLYMERASE HOMOLOG"/>
    <property type="match status" value="1"/>
</dbReference>
<organism evidence="1 2">
    <name type="scientific">Gossypium australe</name>
    <dbReference type="NCBI Taxonomy" id="47621"/>
    <lineage>
        <taxon>Eukaryota</taxon>
        <taxon>Viridiplantae</taxon>
        <taxon>Streptophyta</taxon>
        <taxon>Embryophyta</taxon>
        <taxon>Tracheophyta</taxon>
        <taxon>Spermatophyta</taxon>
        <taxon>Magnoliopsida</taxon>
        <taxon>eudicotyledons</taxon>
        <taxon>Gunneridae</taxon>
        <taxon>Pentapetalae</taxon>
        <taxon>rosids</taxon>
        <taxon>malvids</taxon>
        <taxon>Malvales</taxon>
        <taxon>Malvaceae</taxon>
        <taxon>Malvoideae</taxon>
        <taxon>Gossypium</taxon>
    </lineage>
</organism>
<dbReference type="Proteomes" id="UP000325315">
    <property type="component" value="Unassembled WGS sequence"/>
</dbReference>
<comment type="caution">
    <text evidence="1">The sequence shown here is derived from an EMBL/GenBank/DDBJ whole genome shotgun (WGS) entry which is preliminary data.</text>
</comment>
<proteinExistence type="predicted"/>
<evidence type="ECO:0000313" key="2">
    <source>
        <dbReference type="Proteomes" id="UP000325315"/>
    </source>
</evidence>
<protein>
    <submittedName>
        <fullName evidence="1">Gag-Pol polyprotein</fullName>
    </submittedName>
</protein>
<accession>A0A5B6VPU4</accession>
<reference evidence="2" key="1">
    <citation type="journal article" date="2019" name="Plant Biotechnol. J.">
        <title>Genome sequencing of the Australian wild diploid species Gossypium australe highlights disease resistance and delayed gland morphogenesis.</title>
        <authorList>
            <person name="Cai Y."/>
            <person name="Cai X."/>
            <person name="Wang Q."/>
            <person name="Wang P."/>
            <person name="Zhang Y."/>
            <person name="Cai C."/>
            <person name="Xu Y."/>
            <person name="Wang K."/>
            <person name="Zhou Z."/>
            <person name="Wang C."/>
            <person name="Geng S."/>
            <person name="Li B."/>
            <person name="Dong Q."/>
            <person name="Hou Y."/>
            <person name="Wang H."/>
            <person name="Ai P."/>
            <person name="Liu Z."/>
            <person name="Yi F."/>
            <person name="Sun M."/>
            <person name="An G."/>
            <person name="Cheng J."/>
            <person name="Zhang Y."/>
            <person name="Shi Q."/>
            <person name="Xie Y."/>
            <person name="Shi X."/>
            <person name="Chang Y."/>
            <person name="Huang F."/>
            <person name="Chen Y."/>
            <person name="Hong S."/>
            <person name="Mi L."/>
            <person name="Sun Q."/>
            <person name="Zhang L."/>
            <person name="Zhou B."/>
            <person name="Peng R."/>
            <person name="Zhang X."/>
            <person name="Liu F."/>
        </authorList>
    </citation>
    <scope>NUCLEOTIDE SEQUENCE [LARGE SCALE GENOMIC DNA]</scope>
    <source>
        <strain evidence="2">cv. PA1801</strain>
    </source>
</reference>
<dbReference type="CDD" id="cd00303">
    <property type="entry name" value="retropepsin_like"/>
    <property type="match status" value="1"/>
</dbReference>
<dbReference type="Pfam" id="PF08284">
    <property type="entry name" value="RVP_2"/>
    <property type="match status" value="1"/>
</dbReference>
<sequence>MSRKNSSREQSARVEARAPARTYTIHASEDVSSPEVFTALIDPGSTHSYICMKLVSSMSMPIEPTKFVIRVSNPLGKYVLVDRVYKGCPLMITGNCFPVDLMFYVILGMDWLVIHDVSVNCGKKFIELKCEDGDLILVESDE</sequence>
<dbReference type="Gene3D" id="2.40.70.10">
    <property type="entry name" value="Acid Proteases"/>
    <property type="match status" value="1"/>
</dbReference>
<dbReference type="OrthoDB" id="786726at2759"/>
<name>A0A5B6VPU4_9ROSI</name>
<dbReference type="EMBL" id="SMMG02000006">
    <property type="protein sequence ID" value="KAA3471078.1"/>
    <property type="molecule type" value="Genomic_DNA"/>
</dbReference>
<dbReference type="AlphaFoldDB" id="A0A5B6VPU4"/>
<dbReference type="SUPFAM" id="SSF50630">
    <property type="entry name" value="Acid proteases"/>
    <property type="match status" value="1"/>
</dbReference>
<dbReference type="InterPro" id="IPR021109">
    <property type="entry name" value="Peptidase_aspartic_dom_sf"/>
</dbReference>
<dbReference type="InterPro" id="IPR032567">
    <property type="entry name" value="RTL1-rel"/>
</dbReference>
<dbReference type="PANTHER" id="PTHR15503">
    <property type="entry name" value="LDOC1 RELATED"/>
    <property type="match status" value="1"/>
</dbReference>